<evidence type="ECO:0008006" key="4">
    <source>
        <dbReference type="Google" id="ProtNLM"/>
    </source>
</evidence>
<feature type="transmembrane region" description="Helical" evidence="1">
    <location>
        <begin position="56"/>
        <end position="75"/>
    </location>
</feature>
<protein>
    <recommendedName>
        <fullName evidence="4">DUF5658 domain-containing protein</fullName>
    </recommendedName>
</protein>
<reference evidence="2 3" key="1">
    <citation type="submission" date="2020-08" db="EMBL/GenBank/DDBJ databases">
        <authorList>
            <person name="Seo M.-J."/>
        </authorList>
    </citation>
    <scope>NUCLEOTIDE SEQUENCE [LARGE SCALE GENOMIC DNA]</scope>
    <source>
        <strain evidence="2 3">MBLA0160</strain>
    </source>
</reference>
<feature type="transmembrane region" description="Helical" evidence="1">
    <location>
        <begin position="87"/>
        <end position="109"/>
    </location>
</feature>
<evidence type="ECO:0000256" key="1">
    <source>
        <dbReference type="SAM" id="Phobius"/>
    </source>
</evidence>
<keyword evidence="3" id="KW-1185">Reference proteome</keyword>
<keyword evidence="1" id="KW-1133">Transmembrane helix</keyword>
<sequence>MDGTAERTSRIGTAGLVAAVVAHLVWDPALTLVGVATFGIAEEDAALVRTLLRIHPAAWVATKVVVVGGFAAVVVRIGAHRLPVTAWLLWLVAVVGFVAPLGWLELLAAGGG</sequence>
<dbReference type="Proteomes" id="UP000546257">
    <property type="component" value="Unassembled WGS sequence"/>
</dbReference>
<gene>
    <name evidence="2" type="ORF">H5V44_09160</name>
</gene>
<dbReference type="EMBL" id="JACKXD010000003">
    <property type="protein sequence ID" value="MBB6646453.1"/>
    <property type="molecule type" value="Genomic_DNA"/>
</dbReference>
<proteinExistence type="predicted"/>
<comment type="caution">
    <text evidence="2">The sequence shown here is derived from an EMBL/GenBank/DDBJ whole genome shotgun (WGS) entry which is preliminary data.</text>
</comment>
<dbReference type="AlphaFoldDB" id="A0A7J9SJ95"/>
<evidence type="ECO:0000313" key="3">
    <source>
        <dbReference type="Proteomes" id="UP000546257"/>
    </source>
</evidence>
<evidence type="ECO:0000313" key="2">
    <source>
        <dbReference type="EMBL" id="MBB6646453.1"/>
    </source>
</evidence>
<keyword evidence="1" id="KW-0812">Transmembrane</keyword>
<keyword evidence="1" id="KW-0472">Membrane</keyword>
<accession>A0A7J9SJ95</accession>
<dbReference type="RefSeq" id="WP_185192832.1">
    <property type="nucleotide sequence ID" value="NZ_JACKXD010000003.1"/>
</dbReference>
<feature type="transmembrane region" description="Helical" evidence="1">
    <location>
        <begin position="12"/>
        <end position="36"/>
    </location>
</feature>
<organism evidence="2 3">
    <name type="scientific">Halobellus ruber</name>
    <dbReference type="NCBI Taxonomy" id="2761102"/>
    <lineage>
        <taxon>Archaea</taxon>
        <taxon>Methanobacteriati</taxon>
        <taxon>Methanobacteriota</taxon>
        <taxon>Stenosarchaea group</taxon>
        <taxon>Halobacteria</taxon>
        <taxon>Halobacteriales</taxon>
        <taxon>Haloferacaceae</taxon>
        <taxon>Halobellus</taxon>
    </lineage>
</organism>
<name>A0A7J9SJ95_9EURY</name>